<dbReference type="GO" id="GO:0003724">
    <property type="term" value="F:RNA helicase activity"/>
    <property type="evidence" value="ECO:0007669"/>
    <property type="project" value="UniProtKB-EC"/>
</dbReference>
<dbReference type="GO" id="GO:0005829">
    <property type="term" value="C:cytosol"/>
    <property type="evidence" value="ECO:0007669"/>
    <property type="project" value="TreeGrafter"/>
</dbReference>
<dbReference type="EC" id="3.6.4.13" evidence="2"/>
<comment type="similarity">
    <text evidence="12">Belongs to the DEAD box helicase family.</text>
</comment>
<keyword evidence="4 12" id="KW-0547">Nucleotide-binding</keyword>
<dbReference type="GO" id="GO:0016787">
    <property type="term" value="F:hydrolase activity"/>
    <property type="evidence" value="ECO:0007669"/>
    <property type="project" value="UniProtKB-KW"/>
</dbReference>
<keyword evidence="8" id="KW-0694">RNA-binding</keyword>
<evidence type="ECO:0000256" key="10">
    <source>
        <dbReference type="ARBA" id="ARBA00047984"/>
    </source>
</evidence>
<evidence type="ECO:0000259" key="16">
    <source>
        <dbReference type="PROSITE" id="PS51195"/>
    </source>
</evidence>
<dbReference type="Gene3D" id="3.40.50.300">
    <property type="entry name" value="P-loop containing nucleotide triphosphate hydrolases"/>
    <property type="match status" value="2"/>
</dbReference>
<dbReference type="Proteomes" id="UP001164286">
    <property type="component" value="Unassembled WGS sequence"/>
</dbReference>
<dbReference type="Pfam" id="PF00270">
    <property type="entry name" value="DEAD"/>
    <property type="match status" value="1"/>
</dbReference>
<keyword evidence="3" id="KW-0690">Ribosome biogenesis</keyword>
<dbReference type="SUPFAM" id="SSF52540">
    <property type="entry name" value="P-loop containing nucleoside triphosphate hydrolases"/>
    <property type="match status" value="2"/>
</dbReference>
<sequence length="783" mass="85825">MRGGSLSSLAQANTLASSSKPKKGNKRARIASSAASTSDAPKAKKDRLTAESLQWRTLNPASFSGFDDGGGMMMLEELDDVGVEWETAEGGMKVARFVAAEGKKGKGKAKAVEPAVVDEEEVWGGIPDDAVPEADEAEGSGSEDGADLPEFSRVEKEDLDEEDEEETEAAEPFDDALLPAWSEISLHPRIKRALLALGFVSPTGIQGRALPSGLSGRDVVGVAETGSGKTLAYSLPILSHLLLSPTPSKSTRRPLSALIVCPTRELALQVVDHLQKVVAHLMDDEERAQAKKHNKPPRVSIGSVIGGLSAHKQKRIVDRGADILVATPGRLWDLIKSDEDLATGVRTLKFLIIDEADRMIENGHFAELENIVRLTQRQGASTAGPDDDDPVFAAANSDSAPESRPREDMQTFVFSATLSKDLQQNLKRKQRKPKNGTKRASALEDLVDRLDFRDANPEVIDLSPEGGVVATLRESMVECVVTDKDLYLYYFLLRYPGRTMVFTGSIDGIRRLIPLFEMLQMPVYPLHSQLQQKQRLKNLDRFKEAKSAVLIATDVASRGLDIPNVDHVVHFNLPRTADAYIHRSGRTARAQNPGFALQIVSAEERGMQRSLMRSLGRTVELPELPIESGFLPKLKERLRVAQAIEKAQHEVKKETHDRNWLKEAAEAMDIDLDDDMLDDGELTFDRPHIRPQHRRKGNRTESVANLKAELKHLMKEPLVARGVSARYPTGGSKVIIDDLVRASGHETLLGAPTAKAWDEPQKKGKKIVSGNKRKRPAATAAAA</sequence>
<keyword evidence="5 12" id="KW-0378">Hydrolase</keyword>
<feature type="compositionally biased region" description="Acidic residues" evidence="13">
    <location>
        <begin position="157"/>
        <end position="174"/>
    </location>
</feature>
<dbReference type="CDD" id="cd17946">
    <property type="entry name" value="DEADc_DDX24"/>
    <property type="match status" value="1"/>
</dbReference>
<dbReference type="InterPro" id="IPR027417">
    <property type="entry name" value="P-loop_NTPase"/>
</dbReference>
<accession>A0AA38LRC4</accession>
<dbReference type="GO" id="GO:0042254">
    <property type="term" value="P:ribosome biogenesis"/>
    <property type="evidence" value="ECO:0007669"/>
    <property type="project" value="UniProtKB-KW"/>
</dbReference>
<dbReference type="GO" id="GO:0003723">
    <property type="term" value="F:RNA binding"/>
    <property type="evidence" value="ECO:0007669"/>
    <property type="project" value="UniProtKB-KW"/>
</dbReference>
<evidence type="ECO:0000256" key="6">
    <source>
        <dbReference type="ARBA" id="ARBA00022806"/>
    </source>
</evidence>
<dbReference type="PROSITE" id="PS51194">
    <property type="entry name" value="HELICASE_CTER"/>
    <property type="match status" value="1"/>
</dbReference>
<dbReference type="InterPro" id="IPR050079">
    <property type="entry name" value="DEAD_box_RNA_helicase"/>
</dbReference>
<evidence type="ECO:0000256" key="2">
    <source>
        <dbReference type="ARBA" id="ARBA00012552"/>
    </source>
</evidence>
<dbReference type="GO" id="GO:0005634">
    <property type="term" value="C:nucleus"/>
    <property type="evidence" value="ECO:0007669"/>
    <property type="project" value="UniProtKB-SubCell"/>
</dbReference>
<dbReference type="PANTHER" id="PTHR47959:SF1">
    <property type="entry name" value="ATP-DEPENDENT RNA HELICASE DBPA"/>
    <property type="match status" value="1"/>
</dbReference>
<comment type="caution">
    <text evidence="17">The sequence shown here is derived from an EMBL/GenBank/DDBJ whole genome shotgun (WGS) entry which is preliminary data.</text>
</comment>
<organism evidence="17 18">
    <name type="scientific">Dioszegia hungarica</name>
    <dbReference type="NCBI Taxonomy" id="4972"/>
    <lineage>
        <taxon>Eukaryota</taxon>
        <taxon>Fungi</taxon>
        <taxon>Dikarya</taxon>
        <taxon>Basidiomycota</taxon>
        <taxon>Agaricomycotina</taxon>
        <taxon>Tremellomycetes</taxon>
        <taxon>Tremellales</taxon>
        <taxon>Bulleribasidiaceae</taxon>
        <taxon>Dioszegia</taxon>
    </lineage>
</organism>
<feature type="region of interest" description="Disordered" evidence="13">
    <location>
        <begin position="126"/>
        <end position="174"/>
    </location>
</feature>
<reference evidence="17" key="1">
    <citation type="journal article" date="2022" name="G3 (Bethesda)">
        <title>High quality genome of the basidiomycete yeast Dioszegia hungarica PDD-24b-2 isolated from cloud water.</title>
        <authorList>
            <person name="Jarrige D."/>
            <person name="Haridas S."/>
            <person name="Bleykasten-Grosshans C."/>
            <person name="Joly M."/>
            <person name="Nadalig T."/>
            <person name="Sancelme M."/>
            <person name="Vuilleumier S."/>
            <person name="Grigoriev I.V."/>
            <person name="Amato P."/>
            <person name="Bringel F."/>
        </authorList>
    </citation>
    <scope>NUCLEOTIDE SEQUENCE</scope>
    <source>
        <strain evidence="17">PDD-24b-2</strain>
    </source>
</reference>
<feature type="compositionally biased region" description="Basic residues" evidence="13">
    <location>
        <begin position="763"/>
        <end position="776"/>
    </location>
</feature>
<dbReference type="AlphaFoldDB" id="A0AA38LRC4"/>
<evidence type="ECO:0000256" key="5">
    <source>
        <dbReference type="ARBA" id="ARBA00022801"/>
    </source>
</evidence>
<evidence type="ECO:0000256" key="12">
    <source>
        <dbReference type="RuleBase" id="RU000492"/>
    </source>
</evidence>
<dbReference type="PROSITE" id="PS51195">
    <property type="entry name" value="Q_MOTIF"/>
    <property type="match status" value="1"/>
</dbReference>
<dbReference type="GO" id="GO:0005524">
    <property type="term" value="F:ATP binding"/>
    <property type="evidence" value="ECO:0007669"/>
    <property type="project" value="UniProtKB-KW"/>
</dbReference>
<evidence type="ECO:0000256" key="8">
    <source>
        <dbReference type="ARBA" id="ARBA00022884"/>
    </source>
</evidence>
<feature type="compositionally biased region" description="Basic residues" evidence="13">
    <location>
        <begin position="20"/>
        <end position="29"/>
    </location>
</feature>
<feature type="short sequence motif" description="Q motif" evidence="11">
    <location>
        <begin position="179"/>
        <end position="207"/>
    </location>
</feature>
<dbReference type="RefSeq" id="XP_052942582.1">
    <property type="nucleotide sequence ID" value="XM_053086270.1"/>
</dbReference>
<dbReference type="InterPro" id="IPR000629">
    <property type="entry name" value="RNA-helicase_DEAD-box_CS"/>
</dbReference>
<feature type="domain" description="Helicase ATP-binding" evidence="14">
    <location>
        <begin position="210"/>
        <end position="436"/>
    </location>
</feature>
<evidence type="ECO:0000256" key="3">
    <source>
        <dbReference type="ARBA" id="ARBA00022517"/>
    </source>
</evidence>
<feature type="compositionally biased region" description="Low complexity" evidence="13">
    <location>
        <begin position="30"/>
        <end position="40"/>
    </location>
</feature>
<proteinExistence type="inferred from homology"/>
<dbReference type="InterPro" id="IPR014001">
    <property type="entry name" value="Helicase_ATP-bd"/>
</dbReference>
<feature type="compositionally biased region" description="Polar residues" evidence="13">
    <location>
        <begin position="1"/>
        <end position="19"/>
    </location>
</feature>
<feature type="domain" description="Helicase C-terminal" evidence="15">
    <location>
        <begin position="485"/>
        <end position="638"/>
    </location>
</feature>
<dbReference type="SMART" id="SM00490">
    <property type="entry name" value="HELICc"/>
    <property type="match status" value="1"/>
</dbReference>
<name>A0AA38LRC4_9TREE</name>
<evidence type="ECO:0000256" key="11">
    <source>
        <dbReference type="PROSITE-ProRule" id="PRU00552"/>
    </source>
</evidence>
<feature type="domain" description="DEAD-box RNA helicase Q" evidence="16">
    <location>
        <begin position="179"/>
        <end position="207"/>
    </location>
</feature>
<dbReference type="SMART" id="SM00487">
    <property type="entry name" value="DEXDc"/>
    <property type="match status" value="1"/>
</dbReference>
<gene>
    <name evidence="17" type="ORF">MKK02DRAFT_20518</name>
</gene>
<evidence type="ECO:0000259" key="15">
    <source>
        <dbReference type="PROSITE" id="PS51194"/>
    </source>
</evidence>
<evidence type="ECO:0000259" key="14">
    <source>
        <dbReference type="PROSITE" id="PS51192"/>
    </source>
</evidence>
<protein>
    <recommendedName>
        <fullName evidence="2">RNA helicase</fullName>
        <ecNumber evidence="2">3.6.4.13</ecNumber>
    </recommendedName>
</protein>
<dbReference type="PANTHER" id="PTHR47959">
    <property type="entry name" value="ATP-DEPENDENT RNA HELICASE RHLE-RELATED"/>
    <property type="match status" value="1"/>
</dbReference>
<dbReference type="InterPro" id="IPR001650">
    <property type="entry name" value="Helicase_C-like"/>
</dbReference>
<evidence type="ECO:0000313" key="17">
    <source>
        <dbReference type="EMBL" id="KAI9632805.1"/>
    </source>
</evidence>
<comment type="subcellular location">
    <subcellularLocation>
        <location evidence="1">Nucleus</location>
    </subcellularLocation>
</comment>
<dbReference type="CDD" id="cd18787">
    <property type="entry name" value="SF2_C_DEAD"/>
    <property type="match status" value="1"/>
</dbReference>
<evidence type="ECO:0000256" key="7">
    <source>
        <dbReference type="ARBA" id="ARBA00022840"/>
    </source>
</evidence>
<dbReference type="GeneID" id="77725471"/>
<evidence type="ECO:0000256" key="4">
    <source>
        <dbReference type="ARBA" id="ARBA00022741"/>
    </source>
</evidence>
<evidence type="ECO:0000256" key="1">
    <source>
        <dbReference type="ARBA" id="ARBA00004123"/>
    </source>
</evidence>
<keyword evidence="9" id="KW-0539">Nucleus</keyword>
<keyword evidence="6 12" id="KW-0347">Helicase</keyword>
<evidence type="ECO:0000313" key="18">
    <source>
        <dbReference type="Proteomes" id="UP001164286"/>
    </source>
</evidence>
<dbReference type="GO" id="GO:0010467">
    <property type="term" value="P:gene expression"/>
    <property type="evidence" value="ECO:0007669"/>
    <property type="project" value="UniProtKB-ARBA"/>
</dbReference>
<comment type="catalytic activity">
    <reaction evidence="10">
        <text>ATP + H2O = ADP + phosphate + H(+)</text>
        <dbReference type="Rhea" id="RHEA:13065"/>
        <dbReference type="ChEBI" id="CHEBI:15377"/>
        <dbReference type="ChEBI" id="CHEBI:15378"/>
        <dbReference type="ChEBI" id="CHEBI:30616"/>
        <dbReference type="ChEBI" id="CHEBI:43474"/>
        <dbReference type="ChEBI" id="CHEBI:456216"/>
        <dbReference type="EC" id="3.6.4.13"/>
    </reaction>
</comment>
<dbReference type="InterPro" id="IPR014014">
    <property type="entry name" value="RNA_helicase_DEAD_Q_motif"/>
</dbReference>
<dbReference type="PROSITE" id="PS00039">
    <property type="entry name" value="DEAD_ATP_HELICASE"/>
    <property type="match status" value="1"/>
</dbReference>
<keyword evidence="7 12" id="KW-0067">ATP-binding</keyword>
<dbReference type="PROSITE" id="PS51192">
    <property type="entry name" value="HELICASE_ATP_BIND_1"/>
    <property type="match status" value="1"/>
</dbReference>
<dbReference type="Pfam" id="PF00271">
    <property type="entry name" value="Helicase_C"/>
    <property type="match status" value="1"/>
</dbReference>
<feature type="region of interest" description="Disordered" evidence="13">
    <location>
        <begin position="377"/>
        <end position="408"/>
    </location>
</feature>
<dbReference type="InterPro" id="IPR011545">
    <property type="entry name" value="DEAD/DEAH_box_helicase_dom"/>
</dbReference>
<keyword evidence="18" id="KW-1185">Reference proteome</keyword>
<feature type="region of interest" description="Disordered" evidence="13">
    <location>
        <begin position="1"/>
        <end position="54"/>
    </location>
</feature>
<dbReference type="EMBL" id="JAKWFO010000014">
    <property type="protein sequence ID" value="KAI9632805.1"/>
    <property type="molecule type" value="Genomic_DNA"/>
</dbReference>
<feature type="region of interest" description="Disordered" evidence="13">
    <location>
        <begin position="755"/>
        <end position="783"/>
    </location>
</feature>
<evidence type="ECO:0000256" key="13">
    <source>
        <dbReference type="SAM" id="MobiDB-lite"/>
    </source>
</evidence>
<evidence type="ECO:0000256" key="9">
    <source>
        <dbReference type="ARBA" id="ARBA00023242"/>
    </source>
</evidence>